<proteinExistence type="predicted"/>
<accession>A0A921LS72</accession>
<feature type="transmembrane region" description="Helical" evidence="2">
    <location>
        <begin position="57"/>
        <end position="85"/>
    </location>
</feature>
<dbReference type="AlphaFoldDB" id="A0A921LS72"/>
<keyword evidence="2" id="KW-1133">Transmembrane helix</keyword>
<evidence type="ECO:0000256" key="1">
    <source>
        <dbReference type="SAM" id="MobiDB-lite"/>
    </source>
</evidence>
<sequence length="131" mass="13352">MSHSTPTSNRSTDTNGTKPQRPMSSTGEGSLMGGDFSGNAASAPATTTSPALSIASAAAGVIGVVLALFVSWLLSVIVGVVAILLGRAATRREAPYPKLALVGKILGFICVVANTALMVLYIYQLMSLGLL</sequence>
<feature type="compositionally biased region" description="Polar residues" evidence="1">
    <location>
        <begin position="1"/>
        <end position="28"/>
    </location>
</feature>
<dbReference type="EMBL" id="DYVF01000002">
    <property type="protein sequence ID" value="HJG29803.1"/>
    <property type="molecule type" value="Genomic_DNA"/>
</dbReference>
<organism evidence="3 4">
    <name type="scientific">Collinsella ihumii</name>
    <dbReference type="NCBI Taxonomy" id="1720204"/>
    <lineage>
        <taxon>Bacteria</taxon>
        <taxon>Bacillati</taxon>
        <taxon>Actinomycetota</taxon>
        <taxon>Coriobacteriia</taxon>
        <taxon>Coriobacteriales</taxon>
        <taxon>Coriobacteriaceae</taxon>
        <taxon>Collinsella</taxon>
    </lineage>
</organism>
<keyword evidence="2" id="KW-0472">Membrane</keyword>
<reference evidence="3" key="2">
    <citation type="submission" date="2021-09" db="EMBL/GenBank/DDBJ databases">
        <authorList>
            <person name="Gilroy R."/>
        </authorList>
    </citation>
    <scope>NUCLEOTIDE SEQUENCE</scope>
    <source>
        <strain evidence="3">ChiGjej2B2-7701</strain>
    </source>
</reference>
<evidence type="ECO:0000256" key="2">
    <source>
        <dbReference type="SAM" id="Phobius"/>
    </source>
</evidence>
<gene>
    <name evidence="3" type="ORF">K8U80_00200</name>
</gene>
<dbReference type="Proteomes" id="UP000746751">
    <property type="component" value="Unassembled WGS sequence"/>
</dbReference>
<feature type="region of interest" description="Disordered" evidence="1">
    <location>
        <begin position="1"/>
        <end position="46"/>
    </location>
</feature>
<keyword evidence="2" id="KW-0812">Transmembrane</keyword>
<feature type="transmembrane region" description="Helical" evidence="2">
    <location>
        <begin position="105"/>
        <end position="123"/>
    </location>
</feature>
<evidence type="ECO:0008006" key="5">
    <source>
        <dbReference type="Google" id="ProtNLM"/>
    </source>
</evidence>
<comment type="caution">
    <text evidence="3">The sequence shown here is derived from an EMBL/GenBank/DDBJ whole genome shotgun (WGS) entry which is preliminary data.</text>
</comment>
<reference evidence="3" key="1">
    <citation type="journal article" date="2021" name="PeerJ">
        <title>Extensive microbial diversity within the chicken gut microbiome revealed by metagenomics and culture.</title>
        <authorList>
            <person name="Gilroy R."/>
            <person name="Ravi A."/>
            <person name="Getino M."/>
            <person name="Pursley I."/>
            <person name="Horton D.L."/>
            <person name="Alikhan N.F."/>
            <person name="Baker D."/>
            <person name="Gharbi K."/>
            <person name="Hall N."/>
            <person name="Watson M."/>
            <person name="Adriaenssens E.M."/>
            <person name="Foster-Nyarko E."/>
            <person name="Jarju S."/>
            <person name="Secka A."/>
            <person name="Antonio M."/>
            <person name="Oren A."/>
            <person name="Chaudhuri R.R."/>
            <person name="La Ragione R."/>
            <person name="Hildebrand F."/>
            <person name="Pallen M.J."/>
        </authorList>
    </citation>
    <scope>NUCLEOTIDE SEQUENCE</scope>
    <source>
        <strain evidence="3">ChiGjej2B2-7701</strain>
    </source>
</reference>
<name>A0A921LS72_9ACTN</name>
<protein>
    <recommendedName>
        <fullName evidence="5">DUF4190 domain-containing protein</fullName>
    </recommendedName>
</protein>
<evidence type="ECO:0000313" key="4">
    <source>
        <dbReference type="Proteomes" id="UP000746751"/>
    </source>
</evidence>
<evidence type="ECO:0000313" key="3">
    <source>
        <dbReference type="EMBL" id="HJG29803.1"/>
    </source>
</evidence>